<feature type="region of interest" description="Disordered" evidence="1">
    <location>
        <begin position="156"/>
        <end position="181"/>
    </location>
</feature>
<dbReference type="KEGG" id="dpte:113788935"/>
<gene>
    <name evidence="3" type="primary">LOC113788935</name>
</gene>
<dbReference type="InParanoid" id="A0A6P6XLA8"/>
<keyword evidence="2" id="KW-1185">Reference proteome</keyword>
<proteinExistence type="predicted"/>
<feature type="compositionally biased region" description="Polar residues" evidence="1">
    <location>
        <begin position="937"/>
        <end position="949"/>
    </location>
</feature>
<sequence>MNDIHSSNEQQRKQPKNLNNHGNNKINTDDNDIMSMATYNINHKMIDDDEHQNHNNDDVDNNIVVNNDNDNNNYKYNLSLVERLSMLTFELHSDLIQFYELYEQHLEPMLSDPLLISSSSSSSTITNDSLESIRQRQSMIVERFQEWLVMVDDDEDEDDGVDQGIIDDNDNDVVDDDDEDDDNELIDESLVLTSSSGQLDDENENDDNENEERINRRKIRKQIIMNNLAARSRKHAYKVLQFCLRIYLDLYLLRQFFRDIRETLLVEHSGYDQQLIESYRHELDLCIEHLLTKEYVEMECLIEEYLKFRNHSEILPNFSIKMIECNQIMKTKSILAELDKDEQLRFEFIDHLIEDSKTFTLETMNTDVLKDCCSFIYSTMANGNNRNDIQQSSSSSSLLLNDSNELRTNRIKCSIKSAKNLSSSSSDLSANRELLDDFVFQMYYKYVIEAMATTNVFDDNNRNRKKLRPEIALAKSLKIRKDKSIECQLCVEPVRFETMLELNLHMNDCHTPPPVQPPPPPPISIPSSSSSSSSSTAATTTTTTVNQNQQSTVAKDKIKNRKKGSRKKKSKKKISNDNDNDDNMYVPDNPAHFILQSMVIEQVLAAKRKSQEKKQIIDNDENQMDDGVDKHVNVLKKLLSKLSNDKESTFGQQKQRLLEACLFDHEEKSLPVEIIQHLMNADNSNYSWEQLFVDIQSGNLNNLFDIPSEKLFDDNVGECVDLPDDFIDDDDDDNDDNDDDNEKLKLEETLHHTDKVSDEINGHHSNQTEQINSIVNMNEQTLKQSKSQQRRHQRNHRRLLRKFEQKISRLLTEKGDWKNESVWLTLRNRVRDDFIDLIRKSTTGLSANNTTNSSAITINNPIVTSSLSSIRLPDIQNESTVNENPILLSSMINNDNLNDDDGQKQNTQILPPPLPLPRRSQSSSSTITTSTTTTTSKQMKNNPLKLSNDNENDPIPQILCRRCQNRNSNAIICEHISKVVHRILNNPV</sequence>
<evidence type="ECO:0000313" key="2">
    <source>
        <dbReference type="Proteomes" id="UP000515146"/>
    </source>
</evidence>
<dbReference type="PANTHER" id="PTHR36812:SF9">
    <property type="entry name" value="MYB-LIKE PROTEIN X ISOFORM X1"/>
    <property type="match status" value="1"/>
</dbReference>
<feature type="compositionally biased region" description="Low complexity" evidence="1">
    <location>
        <begin position="525"/>
        <end position="552"/>
    </location>
</feature>
<dbReference type="Proteomes" id="UP000515146">
    <property type="component" value="Unplaced"/>
</dbReference>
<feature type="region of interest" description="Disordered" evidence="1">
    <location>
        <begin position="1"/>
        <end position="31"/>
    </location>
</feature>
<dbReference type="OrthoDB" id="10568873at2759"/>
<dbReference type="AlphaFoldDB" id="A0A6P6XLA8"/>
<reference evidence="3" key="1">
    <citation type="submission" date="2025-08" db="UniProtKB">
        <authorList>
            <consortium name="RefSeq"/>
        </authorList>
    </citation>
    <scope>IDENTIFICATION</scope>
    <source>
        <strain evidence="3">Airmid</strain>
    </source>
</reference>
<feature type="compositionally biased region" description="Pro residues" evidence="1">
    <location>
        <begin position="511"/>
        <end position="524"/>
    </location>
</feature>
<accession>A0A6P6XLA8</accession>
<feature type="compositionally biased region" description="Low complexity" evidence="1">
    <location>
        <begin position="17"/>
        <end position="26"/>
    </location>
</feature>
<evidence type="ECO:0000256" key="1">
    <source>
        <dbReference type="SAM" id="MobiDB-lite"/>
    </source>
</evidence>
<dbReference type="PANTHER" id="PTHR36812">
    <property type="entry name" value="NEUROFILAMENT TRIPLET M PROTEIN-LIKE PROTEIN"/>
    <property type="match status" value="1"/>
</dbReference>
<feature type="compositionally biased region" description="Low complexity" evidence="1">
    <location>
        <begin position="917"/>
        <end position="936"/>
    </location>
</feature>
<name>A0A6P6XLA8_DERPT</name>
<feature type="compositionally biased region" description="Basic residues" evidence="1">
    <location>
        <begin position="558"/>
        <end position="573"/>
    </location>
</feature>
<feature type="region of interest" description="Disordered" evidence="1">
    <location>
        <begin position="510"/>
        <end position="588"/>
    </location>
</feature>
<dbReference type="RefSeq" id="XP_027194202.1">
    <property type="nucleotide sequence ID" value="XM_027338401.1"/>
</dbReference>
<feature type="region of interest" description="Disordered" evidence="1">
    <location>
        <begin position="893"/>
        <end position="951"/>
    </location>
</feature>
<organism evidence="2 3">
    <name type="scientific">Dermatophagoides pteronyssinus</name>
    <name type="common">European house dust mite</name>
    <dbReference type="NCBI Taxonomy" id="6956"/>
    <lineage>
        <taxon>Eukaryota</taxon>
        <taxon>Metazoa</taxon>
        <taxon>Ecdysozoa</taxon>
        <taxon>Arthropoda</taxon>
        <taxon>Chelicerata</taxon>
        <taxon>Arachnida</taxon>
        <taxon>Acari</taxon>
        <taxon>Acariformes</taxon>
        <taxon>Sarcoptiformes</taxon>
        <taxon>Astigmata</taxon>
        <taxon>Psoroptidia</taxon>
        <taxon>Analgoidea</taxon>
        <taxon>Pyroglyphidae</taxon>
        <taxon>Dermatophagoidinae</taxon>
        <taxon>Dermatophagoides</taxon>
    </lineage>
</organism>
<evidence type="ECO:0000313" key="3">
    <source>
        <dbReference type="RefSeq" id="XP_027194202.1"/>
    </source>
</evidence>
<protein>
    <submittedName>
        <fullName evidence="3">Uncharacterized protein MAL13P1.304-like</fullName>
    </submittedName>
</protein>